<accession>A0A0M8MN64</accession>
<dbReference type="STRING" id="77020.A0A0M8MN64"/>
<evidence type="ECO:0000313" key="3">
    <source>
        <dbReference type="Proteomes" id="UP000037751"/>
    </source>
</evidence>
<feature type="transmembrane region" description="Helical" evidence="1">
    <location>
        <begin position="210"/>
        <end position="236"/>
    </location>
</feature>
<reference evidence="2 3" key="1">
    <citation type="submission" date="2015-07" db="EMBL/GenBank/DDBJ databases">
        <title>Draft Genome Sequence of Malassezia furfur CBS1878 and Malassezia pachydermatis CBS1879.</title>
        <authorList>
            <person name="Triana S."/>
            <person name="Ohm R."/>
            <person name="Gonzalez A."/>
            <person name="DeCock H."/>
            <person name="Restrepo S."/>
            <person name="Celis A."/>
        </authorList>
    </citation>
    <scope>NUCLEOTIDE SEQUENCE [LARGE SCALE GENOMIC DNA]</scope>
    <source>
        <strain evidence="2 3">CBS 1879</strain>
    </source>
</reference>
<feature type="transmembrane region" description="Helical" evidence="1">
    <location>
        <begin position="28"/>
        <end position="49"/>
    </location>
</feature>
<feature type="transmembrane region" description="Helical" evidence="1">
    <location>
        <begin position="123"/>
        <end position="145"/>
    </location>
</feature>
<dbReference type="InterPro" id="IPR036259">
    <property type="entry name" value="MFS_trans_sf"/>
</dbReference>
<dbReference type="GeneID" id="28727642"/>
<dbReference type="OrthoDB" id="3349125at2759"/>
<feature type="transmembrane region" description="Helical" evidence="1">
    <location>
        <begin position="151"/>
        <end position="171"/>
    </location>
</feature>
<keyword evidence="3" id="KW-1185">Reference proteome</keyword>
<feature type="transmembrane region" description="Helical" evidence="1">
    <location>
        <begin position="56"/>
        <end position="75"/>
    </location>
</feature>
<dbReference type="EMBL" id="LGAV01000003">
    <property type="protein sequence ID" value="KOS14948.1"/>
    <property type="molecule type" value="Genomic_DNA"/>
</dbReference>
<feature type="transmembrane region" description="Helical" evidence="1">
    <location>
        <begin position="81"/>
        <end position="103"/>
    </location>
</feature>
<protein>
    <submittedName>
        <fullName evidence="2">Uncharacterized protein</fullName>
    </submittedName>
</protein>
<keyword evidence="1" id="KW-0472">Membrane</keyword>
<dbReference type="Proteomes" id="UP000037751">
    <property type="component" value="Unassembled WGS sequence"/>
</dbReference>
<organism evidence="2 3">
    <name type="scientific">Malassezia pachydermatis</name>
    <dbReference type="NCBI Taxonomy" id="77020"/>
    <lineage>
        <taxon>Eukaryota</taxon>
        <taxon>Fungi</taxon>
        <taxon>Dikarya</taxon>
        <taxon>Basidiomycota</taxon>
        <taxon>Ustilaginomycotina</taxon>
        <taxon>Malasseziomycetes</taxon>
        <taxon>Malasseziales</taxon>
        <taxon>Malasseziaceae</taxon>
        <taxon>Malassezia</taxon>
    </lineage>
</organism>
<dbReference type="AlphaFoldDB" id="A0A0M8MN64"/>
<dbReference type="VEuPathDB" id="FungiDB:Malapachy_1262"/>
<dbReference type="RefSeq" id="XP_017992580.1">
    <property type="nucleotide sequence ID" value="XM_018135767.1"/>
</dbReference>
<evidence type="ECO:0000256" key="1">
    <source>
        <dbReference type="SAM" id="Phobius"/>
    </source>
</evidence>
<gene>
    <name evidence="2" type="ORF">Malapachy_1262</name>
</gene>
<keyword evidence="1" id="KW-0812">Transmembrane</keyword>
<evidence type="ECO:0000313" key="2">
    <source>
        <dbReference type="EMBL" id="KOS14948.1"/>
    </source>
</evidence>
<name>A0A0M8MN64_9BASI</name>
<keyword evidence="1" id="KW-1133">Transmembrane helix</keyword>
<dbReference type="SUPFAM" id="SSF103473">
    <property type="entry name" value="MFS general substrate transporter"/>
    <property type="match status" value="1"/>
</dbReference>
<sequence length="344" mass="39374">MAYNTPLVGGLYPICTEDVYKAYHDPSVHIFLTIVFGIFTLVFLYYLCVRRPKFEYAMMLIFCALQVGAFAMRIYSDIQDAFIGIMVYSAAISISLGVMYSLYVRWTKIADKYFGTKMFDRGFGSYIAIAIITIIVLALIVASVWVASTIWVVFLVLFAILWVGSIVTLIIHQRHRPPTREVPIVMSLMDRVYNLPPIATSHQQLYNMQVFIIVLNTILLVKQIFLTICFVLVPLFFITPLYYIFCIIPDLAFAVMISNSEALPLFEPARHMPSVRTEILERERTERMMQTEPMRPTFDGQPVLMEGAPVLRPEQPHGQVVPVQYVQRAPYAEPEETIVQVDAR</sequence>
<comment type="caution">
    <text evidence="2">The sequence shown here is derived from an EMBL/GenBank/DDBJ whole genome shotgun (WGS) entry which is preliminary data.</text>
</comment>
<proteinExistence type="predicted"/>